<organism evidence="1 2">
    <name type="scientific">Candidatus Marithioploca araucensis</name>
    <dbReference type="NCBI Taxonomy" id="70273"/>
    <lineage>
        <taxon>Bacteria</taxon>
        <taxon>Pseudomonadati</taxon>
        <taxon>Pseudomonadota</taxon>
        <taxon>Gammaproteobacteria</taxon>
        <taxon>Thiotrichales</taxon>
        <taxon>Thiotrichaceae</taxon>
        <taxon>Candidatus Marithioploca</taxon>
    </lineage>
</organism>
<sequence>IPWNGRFLSLLRLKDWLALLGFDVKEQHTFFFGLPFQKDYFKNYTTFLEKIGSRWTFNFGAVYLVVAQKRVTTITPIRQKWLTQPALVTEAAGTLRATDEYYPY</sequence>
<evidence type="ECO:0000313" key="1">
    <source>
        <dbReference type="EMBL" id="MDM8562750.1"/>
    </source>
</evidence>
<reference evidence="1" key="1">
    <citation type="submission" date="2023-06" db="EMBL/GenBank/DDBJ databases">
        <title>Uncultivated large filamentous bacteria from sulfidic sediments reveal new species and different genomic features in energy metabolism and defense.</title>
        <authorList>
            <person name="Fonseca A."/>
        </authorList>
    </citation>
    <scope>NUCLEOTIDE SEQUENCE</scope>
    <source>
        <strain evidence="1">HSG4</strain>
    </source>
</reference>
<feature type="non-terminal residue" evidence="1">
    <location>
        <position position="1"/>
    </location>
</feature>
<dbReference type="EMBL" id="JAUCGM010000272">
    <property type="protein sequence ID" value="MDM8562750.1"/>
    <property type="molecule type" value="Genomic_DNA"/>
</dbReference>
<evidence type="ECO:0000313" key="2">
    <source>
        <dbReference type="Proteomes" id="UP001171945"/>
    </source>
</evidence>
<dbReference type="Proteomes" id="UP001171945">
    <property type="component" value="Unassembled WGS sequence"/>
</dbReference>
<gene>
    <name evidence="1" type="ORF">QUF54_05290</name>
</gene>
<name>A0ABT7VT61_9GAMM</name>
<keyword evidence="2" id="KW-1185">Reference proteome</keyword>
<accession>A0ABT7VT61</accession>
<proteinExistence type="predicted"/>
<comment type="caution">
    <text evidence="1">The sequence shown here is derived from an EMBL/GenBank/DDBJ whole genome shotgun (WGS) entry which is preliminary data.</text>
</comment>
<protein>
    <submittedName>
        <fullName evidence="1">Uncharacterized protein</fullName>
    </submittedName>
</protein>